<evidence type="ECO:0000313" key="11">
    <source>
        <dbReference type="Proteomes" id="UP000707451"/>
    </source>
</evidence>
<keyword evidence="11" id="KW-1185">Reference proteome</keyword>
<keyword evidence="7" id="KW-0175">Coiled coil</keyword>
<dbReference type="GO" id="GO:0034045">
    <property type="term" value="C:phagophore assembly site membrane"/>
    <property type="evidence" value="ECO:0007669"/>
    <property type="project" value="TreeGrafter"/>
</dbReference>
<dbReference type="GO" id="GO:0000045">
    <property type="term" value="P:autophagosome assembly"/>
    <property type="evidence" value="ECO:0007669"/>
    <property type="project" value="TreeGrafter"/>
</dbReference>
<feature type="compositionally biased region" description="Polar residues" evidence="8">
    <location>
        <begin position="1077"/>
        <end position="1093"/>
    </location>
</feature>
<protein>
    <recommendedName>
        <fullName evidence="1">non-specific serine/threonine protein kinase</fullName>
        <ecNumber evidence="1">2.7.11.1</ecNumber>
    </recommendedName>
    <alternativeName>
        <fullName evidence="6">Autophagy-related protein 1</fullName>
    </alternativeName>
</protein>
<dbReference type="InterPro" id="IPR022708">
    <property type="entry name" value="Atg1-like_tMIT"/>
</dbReference>
<dbReference type="GO" id="GO:0004674">
    <property type="term" value="F:protein serine/threonine kinase activity"/>
    <property type="evidence" value="ECO:0007669"/>
    <property type="project" value="UniProtKB-EC"/>
</dbReference>
<evidence type="ECO:0000256" key="8">
    <source>
        <dbReference type="SAM" id="MobiDB-lite"/>
    </source>
</evidence>
<dbReference type="GO" id="GO:0010506">
    <property type="term" value="P:regulation of autophagy"/>
    <property type="evidence" value="ECO:0007669"/>
    <property type="project" value="InterPro"/>
</dbReference>
<dbReference type="GO" id="GO:0005776">
    <property type="term" value="C:autophagosome"/>
    <property type="evidence" value="ECO:0007669"/>
    <property type="project" value="TreeGrafter"/>
</dbReference>
<evidence type="ECO:0000259" key="9">
    <source>
        <dbReference type="PROSITE" id="PS50011"/>
    </source>
</evidence>
<dbReference type="Proteomes" id="UP000707451">
    <property type="component" value="Unassembled WGS sequence"/>
</dbReference>
<dbReference type="InterPro" id="IPR045269">
    <property type="entry name" value="Atg1-like"/>
</dbReference>
<feature type="region of interest" description="Disordered" evidence="8">
    <location>
        <begin position="1074"/>
        <end position="1100"/>
    </location>
</feature>
<proteinExistence type="predicted"/>
<evidence type="ECO:0000256" key="5">
    <source>
        <dbReference type="ARBA" id="ARBA00022840"/>
    </source>
</evidence>
<dbReference type="GO" id="GO:0005524">
    <property type="term" value="F:ATP binding"/>
    <property type="evidence" value="ECO:0007669"/>
    <property type="project" value="UniProtKB-KW"/>
</dbReference>
<dbReference type="PANTHER" id="PTHR24348:SF22">
    <property type="entry name" value="NON-SPECIFIC SERINE_THREONINE PROTEIN KINASE"/>
    <property type="match status" value="1"/>
</dbReference>
<keyword evidence="3" id="KW-0547">Nucleotide-binding</keyword>
<keyword evidence="2" id="KW-0808">Transferase</keyword>
<keyword evidence="5" id="KW-0067">ATP-binding</keyword>
<feature type="compositionally biased region" description="Polar residues" evidence="8">
    <location>
        <begin position="1119"/>
        <end position="1135"/>
    </location>
</feature>
<dbReference type="SUPFAM" id="SSF56112">
    <property type="entry name" value="Protein kinase-like (PK-like)"/>
    <property type="match status" value="1"/>
</dbReference>
<dbReference type="PANTHER" id="PTHR24348">
    <property type="entry name" value="SERINE/THREONINE-PROTEIN KINASE UNC-51-RELATED"/>
    <property type="match status" value="1"/>
</dbReference>
<feature type="region of interest" description="Disordered" evidence="8">
    <location>
        <begin position="870"/>
        <end position="1032"/>
    </location>
</feature>
<dbReference type="Pfam" id="PF21127">
    <property type="entry name" value="ATG1-like_MIT2"/>
    <property type="match status" value="1"/>
</dbReference>
<organism evidence="10 11">
    <name type="scientific">Linnemannia hyalina</name>
    <dbReference type="NCBI Taxonomy" id="64524"/>
    <lineage>
        <taxon>Eukaryota</taxon>
        <taxon>Fungi</taxon>
        <taxon>Fungi incertae sedis</taxon>
        <taxon>Mucoromycota</taxon>
        <taxon>Mortierellomycotina</taxon>
        <taxon>Mortierellomycetes</taxon>
        <taxon>Mortierellales</taxon>
        <taxon>Mortierellaceae</taxon>
        <taxon>Linnemannia</taxon>
    </lineage>
</organism>
<feature type="compositionally biased region" description="Basic and acidic residues" evidence="8">
    <location>
        <begin position="914"/>
        <end position="937"/>
    </location>
</feature>
<dbReference type="InterPro" id="IPR008271">
    <property type="entry name" value="Ser/Thr_kinase_AS"/>
</dbReference>
<dbReference type="GO" id="GO:0005829">
    <property type="term" value="C:cytosol"/>
    <property type="evidence" value="ECO:0007669"/>
    <property type="project" value="TreeGrafter"/>
</dbReference>
<evidence type="ECO:0000256" key="2">
    <source>
        <dbReference type="ARBA" id="ARBA00022679"/>
    </source>
</evidence>
<keyword evidence="4 10" id="KW-0418">Kinase</keyword>
<sequence>MNADDALAQAELDQGLRELELAEKKLNGLRLNLELLEEDKKDAARRRRKLGRLRRRGDTSDETLQSLSVARAEFSTRLDKYQAHIKPVQDAQRQVKELRQRVYYWKKLQYYTTPEKPDRTTDSTSSSSGVHSQPTWTRPVCENHTERIDLSGLVSRGRHHVTFGATDPGMAKMLQTVGISVRDMSRRLNIYNMLQDLADTQDTERTLLLQHELAQELQEPVAVPPVITTTAPQINHLAQSTQSAKKRQRRITQDITAAYNTLSNNSVQHIYTPQDLNNARAAKSATRSLLRDFERTKANSKDRRTTELLTKKAYAALAAKERRFIQSCDTVPGLTTEKAKRQDSSTTTTPPLLVDLTTAPASSQVPILLPTESGSSNVTLSTTPATNQLSPPLEIDDGFCECGMYHISNHTYGSYRHGSHCPRRYPKALPVIFYGGAGTGVGSTIKGFSRRGGGKTREQHRRYCVVGITNENLTSKLCCVCLEPVRLASARRIIGGQIRTVRINGSVICQNAVCPLRIVGNGRLAPTDTQKPIHIATMASTAKAVPEATQVGDYIVEYEIGRGSFATVYKGHHRVSSHARSGGGGRAFFNLVTKEPVAIKSVLRSKLTKKLLENLASEINILKGIRHDHIVALVDCRETETHIHLVMEYCSQGDLSQYIKRKGDGPPSLPSPPGGGLHEVVVRHFLKQLASALEFLRSKNLIHRDLKPQNLLLHPSSSAKEGSGYGLPVLKIADFGFARSLPHLSLAETLCGSPLYMAPEILRYEKYDAKADLWSVGTVLYEMCTGKPPFRAQNHVELLKRIEKAQDAITFPGETITEDRSGSSPHSHANIIPISDDIKDLIRQLLKRNPVERISFEEFFMNPTVSNLAPRVRSRSSANGASGQDFARNDSFPMESPRKSSVPNPSQHYYDLSSQRDRNDRRTSSTGHAREPSDRVIETTLRSRPRPTRSGSPSSAPDSRPPLQLPLSSPKSHHAYVNGLGNQPSHTDYQTQPSSLPINPSSRRTRTTDIGSTDPSNRTLTPQPSSQPYRRNTLVGIPDARRYSAPEDDSLLDTDYVVIEKRAVELNVLADEVAGSPTPSSTRTKNGYQQGNILSPPIPTSLTNYRTPPPPFIPYPHSTTNQSPPSNAHLFSTTPPFALPNTPAPEEPKPIPQLQRPILGQIQSLPSPVSVRSGSPRESGATSALAKAISMASMRLFGASSSPPSWKSNTSLIGFDDTPNRNGGTAEVPPEESPVLQSIEDTAHKAYVVSQFADSKMQGIRPLDEMGFSPSEDHEPSRDSLLAEEAFFLYLRALALLQAGMDTARQYWEERRQDTKPASMRLNSGVQWIRDRFNECLEKAEAARHRSGIDHRDESGVVIEKLIYERALELSKSAALKELVSDYYGESEKSYQTSIWMLHAILDGAGEDGRSDAIEDDDRDILNKLIRSIENRLSLHRKRIAGART</sequence>
<dbReference type="Pfam" id="PF00069">
    <property type="entry name" value="Pkinase"/>
    <property type="match status" value="1"/>
</dbReference>
<feature type="compositionally biased region" description="Low complexity" evidence="8">
    <location>
        <begin position="948"/>
        <end position="958"/>
    </location>
</feature>
<dbReference type="InterPro" id="IPR048941">
    <property type="entry name" value="ATG1-like_MIT2"/>
</dbReference>
<gene>
    <name evidence="10" type="primary">ATG1</name>
    <name evidence="10" type="ORF">KI688_002584</name>
</gene>
<name>A0A9P8BRR4_9FUNG</name>
<dbReference type="CDD" id="cd14009">
    <property type="entry name" value="STKc_ATG1_ULK_like"/>
    <property type="match status" value="1"/>
</dbReference>
<dbReference type="GO" id="GO:0061709">
    <property type="term" value="P:reticulophagy"/>
    <property type="evidence" value="ECO:0007669"/>
    <property type="project" value="TreeGrafter"/>
</dbReference>
<evidence type="ECO:0000256" key="4">
    <source>
        <dbReference type="ARBA" id="ARBA00022777"/>
    </source>
</evidence>
<dbReference type="GO" id="GO:0042594">
    <property type="term" value="P:response to starvation"/>
    <property type="evidence" value="ECO:0007669"/>
    <property type="project" value="TreeGrafter"/>
</dbReference>
<evidence type="ECO:0000256" key="6">
    <source>
        <dbReference type="ARBA" id="ARBA00030237"/>
    </source>
</evidence>
<accession>A0A9P8BRR4</accession>
<feature type="region of interest" description="Disordered" evidence="8">
    <location>
        <begin position="114"/>
        <end position="137"/>
    </location>
</feature>
<feature type="compositionally biased region" description="Polar residues" evidence="8">
    <location>
        <begin position="980"/>
        <end position="1030"/>
    </location>
</feature>
<dbReference type="EMBL" id="JAHRHY010000012">
    <property type="protein sequence ID" value="KAG9065261.1"/>
    <property type="molecule type" value="Genomic_DNA"/>
</dbReference>
<dbReference type="InterPro" id="IPR011009">
    <property type="entry name" value="Kinase-like_dom_sf"/>
</dbReference>
<dbReference type="EC" id="2.7.11.1" evidence="1"/>
<evidence type="ECO:0000256" key="7">
    <source>
        <dbReference type="SAM" id="Coils"/>
    </source>
</evidence>
<dbReference type="PROSITE" id="PS00108">
    <property type="entry name" value="PROTEIN_KINASE_ST"/>
    <property type="match status" value="1"/>
</dbReference>
<dbReference type="Gene3D" id="1.10.510.10">
    <property type="entry name" value="Transferase(Phosphotransferase) domain 1"/>
    <property type="match status" value="1"/>
</dbReference>
<evidence type="ECO:0000256" key="3">
    <source>
        <dbReference type="ARBA" id="ARBA00022741"/>
    </source>
</evidence>
<dbReference type="Pfam" id="PF12063">
    <property type="entry name" value="ATG1-like_MIT1"/>
    <property type="match status" value="1"/>
</dbReference>
<dbReference type="SMART" id="SM00220">
    <property type="entry name" value="S_TKc"/>
    <property type="match status" value="1"/>
</dbReference>
<feature type="region of interest" description="Disordered" evidence="8">
    <location>
        <begin position="1119"/>
        <end position="1146"/>
    </location>
</feature>
<dbReference type="GO" id="GO:0000422">
    <property type="term" value="P:autophagy of mitochondrion"/>
    <property type="evidence" value="ECO:0007669"/>
    <property type="project" value="TreeGrafter"/>
</dbReference>
<reference evidence="10" key="1">
    <citation type="submission" date="2021-06" db="EMBL/GenBank/DDBJ databases">
        <title>Genome Sequence of Mortierella hyaline Strain SCG-10, a Cold-Adapted, Nitrate-Reducing Fungus Isolated from Soil in Minnesota, USA.</title>
        <authorList>
            <person name="Aldossari N."/>
        </authorList>
    </citation>
    <scope>NUCLEOTIDE SEQUENCE</scope>
    <source>
        <strain evidence="10">SCG-10</strain>
    </source>
</reference>
<dbReference type="PROSITE" id="PS50011">
    <property type="entry name" value="PROTEIN_KINASE_DOM"/>
    <property type="match status" value="1"/>
</dbReference>
<dbReference type="OrthoDB" id="346907at2759"/>
<evidence type="ECO:0000313" key="10">
    <source>
        <dbReference type="EMBL" id="KAG9065261.1"/>
    </source>
</evidence>
<feature type="domain" description="Protein kinase" evidence="9">
    <location>
        <begin position="554"/>
        <end position="865"/>
    </location>
</feature>
<dbReference type="GO" id="GO:0034727">
    <property type="term" value="P:piecemeal microautophagy of the nucleus"/>
    <property type="evidence" value="ECO:0007669"/>
    <property type="project" value="TreeGrafter"/>
</dbReference>
<dbReference type="InterPro" id="IPR000719">
    <property type="entry name" value="Prot_kinase_dom"/>
</dbReference>
<feature type="coiled-coil region" evidence="7">
    <location>
        <begin position="12"/>
        <end position="53"/>
    </location>
</feature>
<evidence type="ECO:0000256" key="1">
    <source>
        <dbReference type="ARBA" id="ARBA00012513"/>
    </source>
</evidence>
<comment type="caution">
    <text evidence="10">The sequence shown here is derived from an EMBL/GenBank/DDBJ whole genome shotgun (WGS) entry which is preliminary data.</text>
</comment>